<feature type="transmembrane region" description="Helical" evidence="7">
    <location>
        <begin position="260"/>
        <end position="292"/>
    </location>
</feature>
<protein>
    <submittedName>
        <fullName evidence="10">ABC transporter ATP-binding protein</fullName>
    </submittedName>
</protein>
<evidence type="ECO:0000259" key="8">
    <source>
        <dbReference type="PROSITE" id="PS50893"/>
    </source>
</evidence>
<dbReference type="SUPFAM" id="SSF90123">
    <property type="entry name" value="ABC transporter transmembrane region"/>
    <property type="match status" value="1"/>
</dbReference>
<evidence type="ECO:0000256" key="5">
    <source>
        <dbReference type="ARBA" id="ARBA00022989"/>
    </source>
</evidence>
<dbReference type="SUPFAM" id="SSF52540">
    <property type="entry name" value="P-loop containing nucleoside triphosphate hydrolases"/>
    <property type="match status" value="1"/>
</dbReference>
<dbReference type="Gene3D" id="1.20.1560.10">
    <property type="entry name" value="ABC transporter type 1, transmembrane domain"/>
    <property type="match status" value="1"/>
</dbReference>
<dbReference type="InterPro" id="IPR003593">
    <property type="entry name" value="AAA+_ATPase"/>
</dbReference>
<dbReference type="InterPro" id="IPR011527">
    <property type="entry name" value="ABC1_TM_dom"/>
</dbReference>
<dbReference type="EMBL" id="BAAAHH010000061">
    <property type="protein sequence ID" value="GAA0969029.1"/>
    <property type="molecule type" value="Genomic_DNA"/>
</dbReference>
<keyword evidence="11" id="KW-1185">Reference proteome</keyword>
<evidence type="ECO:0000259" key="9">
    <source>
        <dbReference type="PROSITE" id="PS50929"/>
    </source>
</evidence>
<dbReference type="Pfam" id="PF00005">
    <property type="entry name" value="ABC_tran"/>
    <property type="match status" value="1"/>
</dbReference>
<gene>
    <name evidence="10" type="ORF">GCM10009550_75290</name>
</gene>
<evidence type="ECO:0000256" key="6">
    <source>
        <dbReference type="ARBA" id="ARBA00023136"/>
    </source>
</evidence>
<dbReference type="InterPro" id="IPR003439">
    <property type="entry name" value="ABC_transporter-like_ATP-bd"/>
</dbReference>
<keyword evidence="3" id="KW-0547">Nucleotide-binding</keyword>
<reference evidence="11" key="1">
    <citation type="journal article" date="2019" name="Int. J. Syst. Evol. Microbiol.">
        <title>The Global Catalogue of Microorganisms (GCM) 10K type strain sequencing project: providing services to taxonomists for standard genome sequencing and annotation.</title>
        <authorList>
            <consortium name="The Broad Institute Genomics Platform"/>
            <consortium name="The Broad Institute Genome Sequencing Center for Infectious Disease"/>
            <person name="Wu L."/>
            <person name="Ma J."/>
        </authorList>
    </citation>
    <scope>NUCLEOTIDE SEQUENCE [LARGE SCALE GENOMIC DNA]</scope>
    <source>
        <strain evidence="11">JCM 10696</strain>
    </source>
</reference>
<dbReference type="InterPro" id="IPR027417">
    <property type="entry name" value="P-loop_NTPase"/>
</dbReference>
<accession>A0ABP4CGQ1</accession>
<dbReference type="Pfam" id="PF00664">
    <property type="entry name" value="ABC_membrane"/>
    <property type="match status" value="1"/>
</dbReference>
<dbReference type="PANTHER" id="PTHR43394">
    <property type="entry name" value="ATP-DEPENDENT PERMEASE MDL1, MITOCHONDRIAL"/>
    <property type="match status" value="1"/>
</dbReference>
<comment type="subcellular location">
    <subcellularLocation>
        <location evidence="1">Cell membrane</location>
        <topology evidence="1">Multi-pass membrane protein</topology>
    </subcellularLocation>
</comment>
<evidence type="ECO:0000256" key="7">
    <source>
        <dbReference type="SAM" id="Phobius"/>
    </source>
</evidence>
<evidence type="ECO:0000313" key="10">
    <source>
        <dbReference type="EMBL" id="GAA0969029.1"/>
    </source>
</evidence>
<proteinExistence type="predicted"/>
<keyword evidence="2 7" id="KW-0812">Transmembrane</keyword>
<dbReference type="PROSITE" id="PS50929">
    <property type="entry name" value="ABC_TM1F"/>
    <property type="match status" value="1"/>
</dbReference>
<feature type="transmembrane region" description="Helical" evidence="7">
    <location>
        <begin position="69"/>
        <end position="90"/>
    </location>
</feature>
<evidence type="ECO:0000256" key="3">
    <source>
        <dbReference type="ARBA" id="ARBA00022741"/>
    </source>
</evidence>
<dbReference type="SMART" id="SM00382">
    <property type="entry name" value="AAA"/>
    <property type="match status" value="1"/>
</dbReference>
<dbReference type="PROSITE" id="PS50893">
    <property type="entry name" value="ABC_TRANSPORTER_2"/>
    <property type="match status" value="1"/>
</dbReference>
<feature type="transmembrane region" description="Helical" evidence="7">
    <location>
        <begin position="29"/>
        <end position="49"/>
    </location>
</feature>
<feature type="domain" description="ABC transporter" evidence="8">
    <location>
        <begin position="340"/>
        <end position="574"/>
    </location>
</feature>
<evidence type="ECO:0000256" key="2">
    <source>
        <dbReference type="ARBA" id="ARBA00022692"/>
    </source>
</evidence>
<dbReference type="InterPro" id="IPR039421">
    <property type="entry name" value="Type_1_exporter"/>
</dbReference>
<feature type="transmembrane region" description="Helical" evidence="7">
    <location>
        <begin position="169"/>
        <end position="186"/>
    </location>
</feature>
<keyword evidence="4 10" id="KW-0067">ATP-binding</keyword>
<dbReference type="PANTHER" id="PTHR43394:SF1">
    <property type="entry name" value="ATP-BINDING CASSETTE SUB-FAMILY B MEMBER 10, MITOCHONDRIAL"/>
    <property type="match status" value="1"/>
</dbReference>
<evidence type="ECO:0000256" key="4">
    <source>
        <dbReference type="ARBA" id="ARBA00022840"/>
    </source>
</evidence>
<evidence type="ECO:0000313" key="11">
    <source>
        <dbReference type="Proteomes" id="UP001500665"/>
    </source>
</evidence>
<feature type="domain" description="ABC transmembrane type-1" evidence="9">
    <location>
        <begin position="30"/>
        <end position="310"/>
    </location>
</feature>
<dbReference type="RefSeq" id="WP_344247363.1">
    <property type="nucleotide sequence ID" value="NZ_BAAAHH010000061.1"/>
</dbReference>
<dbReference type="GO" id="GO:0005524">
    <property type="term" value="F:ATP binding"/>
    <property type="evidence" value="ECO:0007669"/>
    <property type="project" value="UniProtKB-KW"/>
</dbReference>
<dbReference type="InterPro" id="IPR036640">
    <property type="entry name" value="ABC1_TM_sf"/>
</dbReference>
<organism evidence="10 11">
    <name type="scientific">Actinocorallia libanotica</name>
    <dbReference type="NCBI Taxonomy" id="46162"/>
    <lineage>
        <taxon>Bacteria</taxon>
        <taxon>Bacillati</taxon>
        <taxon>Actinomycetota</taxon>
        <taxon>Actinomycetes</taxon>
        <taxon>Streptosporangiales</taxon>
        <taxon>Thermomonosporaceae</taxon>
        <taxon>Actinocorallia</taxon>
    </lineage>
</organism>
<name>A0ABP4CGQ1_9ACTN</name>
<dbReference type="CDD" id="cd07346">
    <property type="entry name" value="ABC_6TM_exporters"/>
    <property type="match status" value="1"/>
</dbReference>
<comment type="caution">
    <text evidence="10">The sequence shown here is derived from an EMBL/GenBank/DDBJ whole genome shotgun (WGS) entry which is preliminary data.</text>
</comment>
<keyword evidence="5 7" id="KW-1133">Transmembrane helix</keyword>
<dbReference type="Gene3D" id="3.40.50.300">
    <property type="entry name" value="P-loop containing nucleotide triphosphate hydrolases"/>
    <property type="match status" value="1"/>
</dbReference>
<dbReference type="Proteomes" id="UP001500665">
    <property type="component" value="Unassembled WGS sequence"/>
</dbReference>
<evidence type="ECO:0000256" key="1">
    <source>
        <dbReference type="ARBA" id="ARBA00004651"/>
    </source>
</evidence>
<sequence length="584" mass="60685">MTHELLPIASWRETSRFARTLALRHRGPLAGAAVSFVLVGLCSLVPPWMLGRIVDAVAAGEASIAPYAAAIAVSAVLGALFTAASVAFLARAGEPALAELREEVLDTALHLDAQRLEAAGTGDLVSRVGDDAGTVADSLGEIVPLLANSVVMIGFTAAGMFALDWRLGLAGLAAAPFYVLGLRWYLPRSGPLYREERIVQGELTESLVGGLNGAATLRALGHEDRQTEIIDARSARARDLSLTVFRLLTRFFARSNRAELIGLGAVLATGFLLVRADAVTIGAVTAAALYFHRLFNPIGALLSVFDTLQSAGAALARLVGVTRIPRPPRQAAAPTEPGPLVLDSVSHSYTPGRPVLATTSLTIAPGERIALVGASGAGKTTLGAIARGVLTPTGGTVSLAGRPYETLHPGDIRTRVALVSQDVHVFAGTLRDALALAVTDPDDAQLLAALRAVGADGWTAALPDGLDTRIGDGGQPLTPAQAQQIALARVVLADPWFVILDEATAEAGSAGARDLEKAALAASDGRGALVIAHRLTQAEAADRILVLHEGTVVEQGTHTELLALGGRYTELWQAWSSGAEPHLV</sequence>
<keyword evidence="6 7" id="KW-0472">Membrane</keyword>
<feature type="transmembrane region" description="Helical" evidence="7">
    <location>
        <begin position="145"/>
        <end position="163"/>
    </location>
</feature>